<evidence type="ECO:0000259" key="8">
    <source>
        <dbReference type="PROSITE" id="PS50949"/>
    </source>
</evidence>
<dbReference type="InterPro" id="IPR015421">
    <property type="entry name" value="PyrdxlP-dep_Trfase_major"/>
</dbReference>
<keyword evidence="10" id="KW-1185">Reference proteome</keyword>
<comment type="caution">
    <text evidence="9">The sequence shown here is derived from an EMBL/GenBank/DDBJ whole genome shotgun (WGS) entry which is preliminary data.</text>
</comment>
<dbReference type="CDD" id="cd07377">
    <property type="entry name" value="WHTH_GntR"/>
    <property type="match status" value="1"/>
</dbReference>
<evidence type="ECO:0000256" key="5">
    <source>
        <dbReference type="ARBA" id="ARBA00023015"/>
    </source>
</evidence>
<dbReference type="Pfam" id="PF00392">
    <property type="entry name" value="GntR"/>
    <property type="match status" value="1"/>
</dbReference>
<dbReference type="AlphaFoldDB" id="A0A0A3HRM9"/>
<dbReference type="Gene3D" id="3.40.640.10">
    <property type="entry name" value="Type I PLP-dependent aspartate aminotransferase-like (Major domain)"/>
    <property type="match status" value="1"/>
</dbReference>
<evidence type="ECO:0000313" key="10">
    <source>
        <dbReference type="Proteomes" id="UP000030416"/>
    </source>
</evidence>
<dbReference type="GO" id="GO:0003677">
    <property type="term" value="F:DNA binding"/>
    <property type="evidence" value="ECO:0007669"/>
    <property type="project" value="UniProtKB-KW"/>
</dbReference>
<evidence type="ECO:0000256" key="6">
    <source>
        <dbReference type="ARBA" id="ARBA00023125"/>
    </source>
</evidence>
<dbReference type="PANTHER" id="PTHR46577">
    <property type="entry name" value="HTH-TYPE TRANSCRIPTIONAL REGULATORY PROTEIN GABR"/>
    <property type="match status" value="1"/>
</dbReference>
<dbReference type="EMBL" id="JPVN01000032">
    <property type="protein sequence ID" value="KGR75251.1"/>
    <property type="molecule type" value="Genomic_DNA"/>
</dbReference>
<dbReference type="PANTHER" id="PTHR46577:SF1">
    <property type="entry name" value="HTH-TYPE TRANSCRIPTIONAL REGULATORY PROTEIN GABR"/>
    <property type="match status" value="1"/>
</dbReference>
<keyword evidence="4" id="KW-0663">Pyridoxal phosphate</keyword>
<dbReference type="CDD" id="cd00609">
    <property type="entry name" value="AAT_like"/>
    <property type="match status" value="1"/>
</dbReference>
<dbReference type="OrthoDB" id="9808770at2"/>
<name>A0A0A3HRM9_9BACL</name>
<dbReference type="GO" id="GO:0030170">
    <property type="term" value="F:pyridoxal phosphate binding"/>
    <property type="evidence" value="ECO:0007669"/>
    <property type="project" value="InterPro"/>
</dbReference>
<dbReference type="SMART" id="SM00345">
    <property type="entry name" value="HTH_GNTR"/>
    <property type="match status" value="1"/>
</dbReference>
<dbReference type="eggNOG" id="COG1167">
    <property type="taxonomic scope" value="Bacteria"/>
</dbReference>
<comment type="similarity">
    <text evidence="2">In the C-terminal section; belongs to the class-I pyridoxal-phosphate-dependent aminotransferase family.</text>
</comment>
<evidence type="ECO:0000256" key="4">
    <source>
        <dbReference type="ARBA" id="ARBA00022898"/>
    </source>
</evidence>
<evidence type="ECO:0000256" key="3">
    <source>
        <dbReference type="ARBA" id="ARBA00022576"/>
    </source>
</evidence>
<dbReference type="InterPro" id="IPR000524">
    <property type="entry name" value="Tscrpt_reg_HTH_GntR"/>
</dbReference>
<feature type="domain" description="HTH gntR-type" evidence="8">
    <location>
        <begin position="14"/>
        <end position="82"/>
    </location>
</feature>
<dbReference type="Gene3D" id="1.10.10.10">
    <property type="entry name" value="Winged helix-like DNA-binding domain superfamily/Winged helix DNA-binding domain"/>
    <property type="match status" value="1"/>
</dbReference>
<proteinExistence type="inferred from homology"/>
<dbReference type="PROSITE" id="PS50949">
    <property type="entry name" value="HTH_GNTR"/>
    <property type="match status" value="1"/>
</dbReference>
<organism evidence="9 10">
    <name type="scientific">Ureibacillus manganicus DSM 26584</name>
    <dbReference type="NCBI Taxonomy" id="1384049"/>
    <lineage>
        <taxon>Bacteria</taxon>
        <taxon>Bacillati</taxon>
        <taxon>Bacillota</taxon>
        <taxon>Bacilli</taxon>
        <taxon>Bacillales</taxon>
        <taxon>Caryophanaceae</taxon>
        <taxon>Ureibacillus</taxon>
    </lineage>
</organism>
<sequence length="472" mass="54051">MDMLIFELERNSEKPLYEQLYLGIKNAIISKRIEVGTKLPSKRKLADFLNISQTTIEIAYAQLLAEGYIASVPRVGYFVETIDDLPYVEKATKIESIQPVLKQSFRIDFHPGTIDLDGFPFSTWRKYAKILFDEQYKELLLTGHPQGEEELRTEISKYLFQSRGVITSPEQIVIGSGTEQLLPMIIRLFDHIDGYAIENPGYKTVNRILKQNGRAVFPITVDEEGMQISDLEQTTANIVYVTPSHQFPTGAVLSATRRSQLLNWAALQENRYIIEDDYDSEFRYLGKPISSLQGLDKNEKVIYMSTFTKSLMPSLRVAYFVLPKSLLSKYNKTFTYYNATVPRFDQHILANFMKDGHFAKHLNRMRKIYKKKHDHMTEIIEANYPSISISGEHTGMNILISFSHHLSEIELKEMAAKKGIGVYAISDYMVKQVESTEPKFLLGFGGLSLDEIEQAIHELMQIWGITRANPSN</sequence>
<reference evidence="9 10" key="1">
    <citation type="submission" date="2014-02" db="EMBL/GenBank/DDBJ databases">
        <title>Draft genome sequence of Lysinibacillus manganicus DSM 26584T.</title>
        <authorList>
            <person name="Zhang F."/>
            <person name="Wang G."/>
            <person name="Zhang L."/>
        </authorList>
    </citation>
    <scope>NUCLEOTIDE SEQUENCE [LARGE SCALE GENOMIC DNA]</scope>
    <source>
        <strain evidence="9 10">DSM 26584</strain>
    </source>
</reference>
<dbReference type="SUPFAM" id="SSF46785">
    <property type="entry name" value="Winged helix' DNA-binding domain"/>
    <property type="match status" value="1"/>
</dbReference>
<keyword evidence="3" id="KW-0808">Transferase</keyword>
<evidence type="ECO:0000256" key="1">
    <source>
        <dbReference type="ARBA" id="ARBA00001933"/>
    </source>
</evidence>
<evidence type="ECO:0000313" key="9">
    <source>
        <dbReference type="EMBL" id="KGR75251.1"/>
    </source>
</evidence>
<protein>
    <submittedName>
        <fullName evidence="9">GntR family transcriptional regulator</fullName>
    </submittedName>
</protein>
<keyword evidence="6" id="KW-0238">DNA-binding</keyword>
<accession>A0A0A3HRM9</accession>
<dbReference type="RefSeq" id="WP_081976304.1">
    <property type="nucleotide sequence ID" value="NZ_AVDA01000032.1"/>
</dbReference>
<dbReference type="InterPro" id="IPR036390">
    <property type="entry name" value="WH_DNA-bd_sf"/>
</dbReference>
<comment type="cofactor">
    <cofactor evidence="1">
        <name>pyridoxal 5'-phosphate</name>
        <dbReference type="ChEBI" id="CHEBI:597326"/>
    </cofactor>
</comment>
<dbReference type="InterPro" id="IPR051446">
    <property type="entry name" value="HTH_trans_reg/aminotransferase"/>
</dbReference>
<dbReference type="GO" id="GO:0008483">
    <property type="term" value="F:transaminase activity"/>
    <property type="evidence" value="ECO:0007669"/>
    <property type="project" value="UniProtKB-KW"/>
</dbReference>
<dbReference type="InterPro" id="IPR036388">
    <property type="entry name" value="WH-like_DNA-bd_sf"/>
</dbReference>
<dbReference type="Proteomes" id="UP000030416">
    <property type="component" value="Unassembled WGS sequence"/>
</dbReference>
<dbReference type="InterPro" id="IPR015424">
    <property type="entry name" value="PyrdxlP-dep_Trfase"/>
</dbReference>
<evidence type="ECO:0000256" key="2">
    <source>
        <dbReference type="ARBA" id="ARBA00005384"/>
    </source>
</evidence>
<evidence type="ECO:0000256" key="7">
    <source>
        <dbReference type="ARBA" id="ARBA00023163"/>
    </source>
</evidence>
<keyword evidence="7" id="KW-0804">Transcription</keyword>
<dbReference type="GO" id="GO:0003700">
    <property type="term" value="F:DNA-binding transcription factor activity"/>
    <property type="evidence" value="ECO:0007669"/>
    <property type="project" value="InterPro"/>
</dbReference>
<dbReference type="SUPFAM" id="SSF53383">
    <property type="entry name" value="PLP-dependent transferases"/>
    <property type="match status" value="1"/>
</dbReference>
<gene>
    <name evidence="9" type="ORF">CD29_18195</name>
</gene>
<dbReference type="InterPro" id="IPR004839">
    <property type="entry name" value="Aminotransferase_I/II_large"/>
</dbReference>
<keyword evidence="3" id="KW-0032">Aminotransferase</keyword>
<dbReference type="Pfam" id="PF00155">
    <property type="entry name" value="Aminotran_1_2"/>
    <property type="match status" value="1"/>
</dbReference>
<dbReference type="STRING" id="1384049.CD29_18195"/>
<keyword evidence="5" id="KW-0805">Transcription regulation</keyword>